<sequence length="36" mass="4347">MTKRVALERVIDLDIRFDVHRPSITRFDVHRPSITR</sequence>
<organism evidence="1 2">
    <name type="scientific">Streptosporangium becharense</name>
    <dbReference type="NCBI Taxonomy" id="1816182"/>
    <lineage>
        <taxon>Bacteria</taxon>
        <taxon>Bacillati</taxon>
        <taxon>Actinomycetota</taxon>
        <taxon>Actinomycetes</taxon>
        <taxon>Streptosporangiales</taxon>
        <taxon>Streptosporangiaceae</taxon>
        <taxon>Streptosporangium</taxon>
    </lineage>
</organism>
<dbReference type="Proteomes" id="UP000540685">
    <property type="component" value="Unassembled WGS sequence"/>
</dbReference>
<accession>A0A7W9IDQ1</accession>
<name>A0A7W9IDQ1_9ACTN</name>
<protein>
    <submittedName>
        <fullName evidence="1">Uncharacterized protein</fullName>
    </submittedName>
</protein>
<dbReference type="AlphaFoldDB" id="A0A7W9IDQ1"/>
<reference evidence="1 2" key="1">
    <citation type="submission" date="2020-08" db="EMBL/GenBank/DDBJ databases">
        <title>Sequencing the genomes of 1000 actinobacteria strains.</title>
        <authorList>
            <person name="Klenk H.-P."/>
        </authorList>
    </citation>
    <scope>NUCLEOTIDE SEQUENCE [LARGE SCALE GENOMIC DNA]</scope>
    <source>
        <strain evidence="1 2">DSM 46887</strain>
    </source>
</reference>
<proteinExistence type="predicted"/>
<evidence type="ECO:0000313" key="1">
    <source>
        <dbReference type="EMBL" id="MBB5818555.1"/>
    </source>
</evidence>
<keyword evidence="2" id="KW-1185">Reference proteome</keyword>
<comment type="caution">
    <text evidence="1">The sequence shown here is derived from an EMBL/GenBank/DDBJ whole genome shotgun (WGS) entry which is preliminary data.</text>
</comment>
<gene>
    <name evidence="1" type="ORF">F4562_001617</name>
</gene>
<dbReference type="EMBL" id="JACHMP010000001">
    <property type="protein sequence ID" value="MBB5818555.1"/>
    <property type="molecule type" value="Genomic_DNA"/>
</dbReference>
<evidence type="ECO:0000313" key="2">
    <source>
        <dbReference type="Proteomes" id="UP000540685"/>
    </source>
</evidence>